<dbReference type="PANTHER" id="PTHR43677">
    <property type="entry name" value="SHORT-CHAIN DEHYDROGENASE/REDUCTASE"/>
    <property type="match status" value="1"/>
</dbReference>
<gene>
    <name evidence="2" type="ORF">K1Y72_06665</name>
</gene>
<dbReference type="Gene3D" id="3.90.180.10">
    <property type="entry name" value="Medium-chain alcohol dehydrogenases, catalytic domain"/>
    <property type="match status" value="1"/>
</dbReference>
<dbReference type="SUPFAM" id="SSF51735">
    <property type="entry name" value="NAD(P)-binding Rossmann-fold domains"/>
    <property type="match status" value="1"/>
</dbReference>
<name>A0ABS7FPZ6_9ACTN</name>
<proteinExistence type="predicted"/>
<dbReference type="InterPro" id="IPR036291">
    <property type="entry name" value="NAD(P)-bd_dom_sf"/>
</dbReference>
<dbReference type="InterPro" id="IPR051397">
    <property type="entry name" value="Zn-ADH-like_protein"/>
</dbReference>
<accession>A0ABS7FPZ6</accession>
<dbReference type="RefSeq" id="WP_220164245.1">
    <property type="nucleotide sequence ID" value="NZ_JAIBOA010000003.1"/>
</dbReference>
<keyword evidence="3" id="KW-1185">Reference proteome</keyword>
<feature type="domain" description="Enoyl reductase (ER)" evidence="1">
    <location>
        <begin position="7"/>
        <end position="317"/>
    </location>
</feature>
<dbReference type="CDD" id="cd08241">
    <property type="entry name" value="QOR1"/>
    <property type="match status" value="1"/>
</dbReference>
<dbReference type="Pfam" id="PF00107">
    <property type="entry name" value="ADH_zinc_N"/>
    <property type="match status" value="1"/>
</dbReference>
<evidence type="ECO:0000313" key="3">
    <source>
        <dbReference type="Proteomes" id="UP000774570"/>
    </source>
</evidence>
<evidence type="ECO:0000313" key="2">
    <source>
        <dbReference type="EMBL" id="MBW8482040.1"/>
    </source>
</evidence>
<dbReference type="InterPro" id="IPR013149">
    <property type="entry name" value="ADH-like_C"/>
</dbReference>
<sequence>MRAVRCAELGTVAVADVPEPEAGPGQVVIGVEAAGVNYVDGLFVRGRYQIKPPLPFVPGGEVAGTVVAAGPDVTSPAVGTRVLAMCGLGGFAERVAVPASAAVPLPEKLDAVRAATFTQSYCTALFALRTRARLAAGERVLVLGAGGGTGLAAVQVAKALGARVLAAASSEEKRALALAAGADAVLDPAGDVKTAAREWSGGGVDVVYDPVGGALAEPGLRALREFGRYVVIGFASGTIPSLPLNQVLLRNRSVVGVDWGAWALSDGAGQLALLEELLGLVADGALAPVAPTAVPLESAGRAMDDLLGRRTAGKVALVP</sequence>
<reference evidence="2 3" key="1">
    <citation type="submission" date="2021-07" db="EMBL/GenBank/DDBJ databases">
        <title>Actinomadura sp. PM05-2 isolated from lichen.</title>
        <authorList>
            <person name="Somphong A."/>
            <person name="Phongsopitanun W."/>
            <person name="Tanasupawat S."/>
            <person name="Peongsungnone V."/>
        </authorList>
    </citation>
    <scope>NUCLEOTIDE SEQUENCE [LARGE SCALE GENOMIC DNA]</scope>
    <source>
        <strain evidence="2 3">PM05-2</strain>
    </source>
</reference>
<dbReference type="PANTHER" id="PTHR43677:SF4">
    <property type="entry name" value="QUINONE OXIDOREDUCTASE-LIKE PROTEIN 2"/>
    <property type="match status" value="1"/>
</dbReference>
<dbReference type="Proteomes" id="UP000774570">
    <property type="component" value="Unassembled WGS sequence"/>
</dbReference>
<dbReference type="InterPro" id="IPR020843">
    <property type="entry name" value="ER"/>
</dbReference>
<dbReference type="Gene3D" id="3.40.50.720">
    <property type="entry name" value="NAD(P)-binding Rossmann-like Domain"/>
    <property type="match status" value="1"/>
</dbReference>
<organism evidence="2 3">
    <name type="scientific">Actinomadura parmotrematis</name>
    <dbReference type="NCBI Taxonomy" id="2864039"/>
    <lineage>
        <taxon>Bacteria</taxon>
        <taxon>Bacillati</taxon>
        <taxon>Actinomycetota</taxon>
        <taxon>Actinomycetes</taxon>
        <taxon>Streptosporangiales</taxon>
        <taxon>Thermomonosporaceae</taxon>
        <taxon>Actinomadura</taxon>
    </lineage>
</organism>
<dbReference type="PROSITE" id="PS01162">
    <property type="entry name" value="QOR_ZETA_CRYSTAL"/>
    <property type="match status" value="1"/>
</dbReference>
<dbReference type="InterPro" id="IPR013154">
    <property type="entry name" value="ADH-like_N"/>
</dbReference>
<dbReference type="SMART" id="SM00829">
    <property type="entry name" value="PKS_ER"/>
    <property type="match status" value="1"/>
</dbReference>
<protein>
    <submittedName>
        <fullName evidence="2">NADPH:quinone oxidoreductase family protein</fullName>
    </submittedName>
</protein>
<evidence type="ECO:0000259" key="1">
    <source>
        <dbReference type="SMART" id="SM00829"/>
    </source>
</evidence>
<dbReference type="EMBL" id="JAIBOA010000003">
    <property type="protein sequence ID" value="MBW8482040.1"/>
    <property type="molecule type" value="Genomic_DNA"/>
</dbReference>
<dbReference type="Pfam" id="PF08240">
    <property type="entry name" value="ADH_N"/>
    <property type="match status" value="1"/>
</dbReference>
<dbReference type="InterPro" id="IPR002364">
    <property type="entry name" value="Quin_OxRdtase/zeta-crystal_CS"/>
</dbReference>
<dbReference type="SUPFAM" id="SSF50129">
    <property type="entry name" value="GroES-like"/>
    <property type="match status" value="1"/>
</dbReference>
<dbReference type="InterPro" id="IPR011032">
    <property type="entry name" value="GroES-like_sf"/>
</dbReference>
<comment type="caution">
    <text evidence="2">The sequence shown here is derived from an EMBL/GenBank/DDBJ whole genome shotgun (WGS) entry which is preliminary data.</text>
</comment>